<feature type="region of interest" description="Disordered" evidence="1">
    <location>
        <begin position="210"/>
        <end position="257"/>
    </location>
</feature>
<dbReference type="Pfam" id="PF14420">
    <property type="entry name" value="Clr5"/>
    <property type="match status" value="1"/>
</dbReference>
<accession>A0A1L7XQR9</accession>
<reference evidence="3 4" key="1">
    <citation type="submission" date="2016-03" db="EMBL/GenBank/DDBJ databases">
        <authorList>
            <person name="Ploux O."/>
        </authorList>
    </citation>
    <scope>NUCLEOTIDE SEQUENCE [LARGE SCALE GENOMIC DNA]</scope>
    <source>
        <strain evidence="3 4">UAMH 11012</strain>
    </source>
</reference>
<dbReference type="Proteomes" id="UP000184330">
    <property type="component" value="Unassembled WGS sequence"/>
</dbReference>
<name>A0A1L7XQR9_9HELO</name>
<dbReference type="PANTHER" id="PTHR38788:SF3">
    <property type="entry name" value="CLR5 DOMAIN-CONTAINING PROTEIN"/>
    <property type="match status" value="1"/>
</dbReference>
<keyword evidence="4" id="KW-1185">Reference proteome</keyword>
<organism evidence="3 4">
    <name type="scientific">Phialocephala subalpina</name>
    <dbReference type="NCBI Taxonomy" id="576137"/>
    <lineage>
        <taxon>Eukaryota</taxon>
        <taxon>Fungi</taxon>
        <taxon>Dikarya</taxon>
        <taxon>Ascomycota</taxon>
        <taxon>Pezizomycotina</taxon>
        <taxon>Leotiomycetes</taxon>
        <taxon>Helotiales</taxon>
        <taxon>Mollisiaceae</taxon>
        <taxon>Phialocephala</taxon>
        <taxon>Phialocephala fortinii species complex</taxon>
    </lineage>
</organism>
<dbReference type="InterPro" id="IPR025676">
    <property type="entry name" value="Clr5_dom"/>
</dbReference>
<dbReference type="PANTHER" id="PTHR38788">
    <property type="entry name" value="CLR5 DOMAIN-CONTAINING PROTEIN"/>
    <property type="match status" value="1"/>
</dbReference>
<feature type="domain" description="Clr5" evidence="2">
    <location>
        <begin position="34"/>
        <end position="95"/>
    </location>
</feature>
<evidence type="ECO:0000313" key="4">
    <source>
        <dbReference type="Proteomes" id="UP000184330"/>
    </source>
</evidence>
<evidence type="ECO:0000259" key="2">
    <source>
        <dbReference type="Pfam" id="PF14420"/>
    </source>
</evidence>
<dbReference type="OrthoDB" id="5986190at2759"/>
<proteinExistence type="predicted"/>
<evidence type="ECO:0000256" key="1">
    <source>
        <dbReference type="SAM" id="MobiDB-lite"/>
    </source>
</evidence>
<evidence type="ECO:0000313" key="3">
    <source>
        <dbReference type="EMBL" id="CZR67277.1"/>
    </source>
</evidence>
<dbReference type="EMBL" id="FJOG01000043">
    <property type="protein sequence ID" value="CZR67277.1"/>
    <property type="molecule type" value="Genomic_DNA"/>
</dbReference>
<sequence length="682" mass="78006">MSQPTVVRVPNPSPEQVAADAKLEKISTKARNDLQWEAHKGEIERIYVRQDKTLPETMQEIEQRFGFKKRFVYNALALLYPRSWKSKMKDWGFDKNMTSDIQFMVSKATKRQRDEGKNTVFMRDGVLVPQETLDKFKRRKPCSSTMAKLPSIKTPPNITYATQNAKPELEYSHSRSRSILPLDSIIYRDVLVKEMTLTRHDESELSKGEIPGLLSLTNPQSNPDIGSTSLSGSLDEPLKIPTYNQDHSDERSTSDNTFSAEYDGAVSAMERLFLSFNSSNARLEDFAYDECMHHIAWLLESATSNEDRVHALFRQNFIASTNERIDRCAAVPLNLSEKLAIILRGLIRDRNYYTYRLPVAQNVCYGFIESFPQTSRNIDRWAARFSFGKLLFEMDLPNEAVRQLIESFYESLVLWKEDPGRVDLLGVLRELQDYGNRVENRWTKTSPEISTALDSIRCLCEDEFNFLTDAKLLAYLMIKFAQHSFVRGWLRTARNLMASVDLGVLKVEDDYRKKDCIEVLLKVSRYYFQDNDFVKATSMISTAYKITQPLLPSKDQDAASSLLPETPHPPWQQAWMEVLITQQLANKYPETARQIDDIHSRLGNPERIRLTAQVVPAPIPSLDWSTLLKPRDEYSSKASVSDFGDQSSTKLGITYGRSMISGETGLSGFSMDITALFPSEPR</sequence>
<dbReference type="AlphaFoldDB" id="A0A1L7XQR9"/>
<gene>
    <name evidence="3" type="ORF">PAC_17176</name>
</gene>
<feature type="compositionally biased region" description="Polar residues" evidence="1">
    <location>
        <begin position="215"/>
        <end position="232"/>
    </location>
</feature>
<protein>
    <recommendedName>
        <fullName evidence="2">Clr5 domain-containing protein</fullName>
    </recommendedName>
</protein>